<dbReference type="EMBL" id="KN042433">
    <property type="protein sequence ID" value="KFH62134.1"/>
    <property type="molecule type" value="Genomic_DNA"/>
</dbReference>
<name>A0A086TJK7_9FUNG</name>
<dbReference type="InterPro" id="IPR042099">
    <property type="entry name" value="ANL_N_sf"/>
</dbReference>
<dbReference type="Gene3D" id="3.40.50.12780">
    <property type="entry name" value="N-terminal domain of ligase-like"/>
    <property type="match status" value="1"/>
</dbReference>
<keyword evidence="1" id="KW-0596">Phosphopantetheine</keyword>
<dbReference type="SUPFAM" id="SSF51735">
    <property type="entry name" value="NAD(P)-binding Rossmann-fold domains"/>
    <property type="match status" value="1"/>
</dbReference>
<dbReference type="InterPro" id="IPR036291">
    <property type="entry name" value="NAD(P)-bd_dom_sf"/>
</dbReference>
<dbReference type="Gene3D" id="3.40.50.980">
    <property type="match status" value="1"/>
</dbReference>
<evidence type="ECO:0000259" key="3">
    <source>
        <dbReference type="PROSITE" id="PS50075"/>
    </source>
</evidence>
<dbReference type="Pfam" id="PF07993">
    <property type="entry name" value="NAD_binding_4"/>
    <property type="match status" value="1"/>
</dbReference>
<dbReference type="PANTHER" id="PTHR43439">
    <property type="entry name" value="PHENYLACETATE-COENZYME A LIGASE"/>
    <property type="match status" value="1"/>
</dbReference>
<dbReference type="SUPFAM" id="SSF56801">
    <property type="entry name" value="Acetyl-CoA synthetase-like"/>
    <property type="match status" value="1"/>
</dbReference>
<proteinExistence type="predicted"/>
<dbReference type="InterPro" id="IPR036736">
    <property type="entry name" value="ACP-like_sf"/>
</dbReference>
<keyword evidence="2" id="KW-0597">Phosphoprotein</keyword>
<dbReference type="Gene3D" id="3.40.50.720">
    <property type="entry name" value="NAD(P)-binding Rossmann-like Domain"/>
    <property type="match status" value="1"/>
</dbReference>
<accession>A0A086TJK7</accession>
<reference evidence="4 5" key="1">
    <citation type="submission" date="2011-02" db="EMBL/GenBank/DDBJ databases">
        <title>The Genome Sequence of Mortierella verticillata NRRL 6337.</title>
        <authorList>
            <consortium name="The Broad Institute Genome Sequencing Platform"/>
            <person name="Russ C."/>
            <person name="Cuomo C."/>
            <person name="Burger G."/>
            <person name="Gray M.W."/>
            <person name="Holland P.W.H."/>
            <person name="King N."/>
            <person name="Lang F.B.F."/>
            <person name="Roger A.J."/>
            <person name="Ruiz-Trillo I."/>
            <person name="Young S.K."/>
            <person name="Zeng Q."/>
            <person name="Gargeya S."/>
            <person name="Alvarado L."/>
            <person name="Berlin A."/>
            <person name="Chapman S.B."/>
            <person name="Chen Z."/>
            <person name="Freedman E."/>
            <person name="Gellesch M."/>
            <person name="Goldberg J."/>
            <person name="Griggs A."/>
            <person name="Gujja S."/>
            <person name="Heilman E."/>
            <person name="Heiman D."/>
            <person name="Howarth C."/>
            <person name="Mehta T."/>
            <person name="Neiman D."/>
            <person name="Pearson M."/>
            <person name="Roberts A."/>
            <person name="Saif S."/>
            <person name="Shea T."/>
            <person name="Shenoy N."/>
            <person name="Sisk P."/>
            <person name="Stolte C."/>
            <person name="Sykes S."/>
            <person name="White J."/>
            <person name="Yandava C."/>
            <person name="Haas B."/>
            <person name="Nusbaum C."/>
            <person name="Birren B."/>
        </authorList>
    </citation>
    <scope>NUCLEOTIDE SEQUENCE [LARGE SCALE GENOMIC DNA]</scope>
    <source>
        <strain evidence="4 5">NRRL 6337</strain>
    </source>
</reference>
<keyword evidence="5" id="KW-1185">Reference proteome</keyword>
<dbReference type="Pfam" id="PF00501">
    <property type="entry name" value="AMP-binding"/>
    <property type="match status" value="1"/>
</dbReference>
<dbReference type="PANTHER" id="PTHR43439:SF2">
    <property type="entry name" value="ENZYME, PUTATIVE (JCVI)-RELATED"/>
    <property type="match status" value="1"/>
</dbReference>
<protein>
    <recommendedName>
        <fullName evidence="3">Carrier domain-containing protein</fullName>
    </recommendedName>
</protein>
<dbReference type="InterPro" id="IPR009081">
    <property type="entry name" value="PP-bd_ACP"/>
</dbReference>
<evidence type="ECO:0000313" key="5">
    <source>
        <dbReference type="Proteomes" id="UP000243308"/>
    </source>
</evidence>
<dbReference type="OrthoDB" id="429813at2759"/>
<dbReference type="Pfam" id="PF00550">
    <property type="entry name" value="PP-binding"/>
    <property type="match status" value="1"/>
</dbReference>
<dbReference type="SUPFAM" id="SSF47336">
    <property type="entry name" value="ACP-like"/>
    <property type="match status" value="1"/>
</dbReference>
<dbReference type="AlphaFoldDB" id="A0A086TJK7"/>
<dbReference type="Proteomes" id="UP000243308">
    <property type="component" value="Unassembled WGS sequence"/>
</dbReference>
<dbReference type="InterPro" id="IPR000873">
    <property type="entry name" value="AMP-dep_synth/lig_dom"/>
</dbReference>
<dbReference type="InterPro" id="IPR051414">
    <property type="entry name" value="Adenylate-forming_Reductase"/>
</dbReference>
<evidence type="ECO:0000256" key="2">
    <source>
        <dbReference type="ARBA" id="ARBA00022553"/>
    </source>
</evidence>
<sequence length="1080" mass="117232">MLPPIQPDDAQADVMVPPPCASMRQWDFNHLPLADQLRALGDDGAPPSYSSVYFLNKWSRELPDAPCLLVPNATATAYITFSYAQYDAATDVVARYWASKLNPAWLDVGRTRAMAALDAPVALLIKDLPTSHFVIIAFSKLRIPVLLISTRNSPAGVSHLVTTAKVSAILVEDSLRSLLEPKVAHIPTYSVPPVNSDELLQAPVVPPIPNCADVDGQDIAVIVHSSGTTGYYARRKRSSVLMAVPLFHAYGARAMGCTFVGGRALVLPLTTTWPVSAAQTAASLKQSKATILCTVPAIIEQLASNTSTYEALSGLRMLYYGGAPLSIETVQLLRDQIGLKVTNMYGSSEGGLVMSGCVEASHGDSDSRGDEMMMAPLAHAYMEEVEKDLYELVIHGDSITAGHMQTDEQGWYRSGDLFQHRGNEHYVLIGRKDDTLVHSNGEKTSAQPMENTLVGSEPVILRALVVGSNRPCTAALIELDPEVAALLSQQEIDTRIANACAQANVTAPQHSRLLYPDMVTVLPLGGPSLLTTDKGTVRRRPCIELFAREIDALYSTLDDSQASSQPLTSSSAIAKYSASELEEKLREILIQFLPQGPADLLKTDDEWRQLDFFSNLGIDSLQATHARGRIAKSFGFRLSAESIFTYSTIEQLASWMIKQSDGTAATTSQVASDASLIEAQNNRTLEYIRKFTDFSDIIGRPGGDVISREIEAGVLLTGATGSLGAWVLDALVQRPVDRVKTVFVLVRGGADKAVERVRESLRQRHCNVVAFNTALAAKRVVMLGNYDTNDVKFGQTTEVYKQLEQEVSVIVHVAWSVGFNKPVQGYADQMFNVAQFARLAAVPAIRSSSQPKRVVFTSSVSVALAYPAVSGGSYNVPEEVLDIQSASAVAGYSRSKFAAESILMEAYRQLGVPAKIVRVGQIAGDREHGVWTNATELNALLTYAPTTVHALPSSGVSKIVDWVPVDDVARALLEFALDTPRTASVYNLVNPKSISWPEFVDILRRALPTTNFDLIPFLQQSVGNDGADADDKALVFMTNSAQHDSSVIRNLPAVDDALVRKYLRGWQRVGLVDSQVEIAE</sequence>
<organism evidence="4 5">
    <name type="scientific">Podila verticillata NRRL 6337</name>
    <dbReference type="NCBI Taxonomy" id="1069443"/>
    <lineage>
        <taxon>Eukaryota</taxon>
        <taxon>Fungi</taxon>
        <taxon>Fungi incertae sedis</taxon>
        <taxon>Mucoromycota</taxon>
        <taxon>Mortierellomycotina</taxon>
        <taxon>Mortierellomycetes</taxon>
        <taxon>Mortierellales</taxon>
        <taxon>Mortierellaceae</taxon>
        <taxon>Podila</taxon>
    </lineage>
</organism>
<gene>
    <name evidence="4" type="ORF">MVEG_11773</name>
</gene>
<dbReference type="Gene3D" id="1.10.1200.10">
    <property type="entry name" value="ACP-like"/>
    <property type="match status" value="1"/>
</dbReference>
<evidence type="ECO:0000256" key="1">
    <source>
        <dbReference type="ARBA" id="ARBA00022450"/>
    </source>
</evidence>
<dbReference type="PROSITE" id="PS50075">
    <property type="entry name" value="CARRIER"/>
    <property type="match status" value="1"/>
</dbReference>
<dbReference type="InterPro" id="IPR013120">
    <property type="entry name" value="FAR_NAD-bd"/>
</dbReference>
<evidence type="ECO:0000313" key="4">
    <source>
        <dbReference type="EMBL" id="KFH62134.1"/>
    </source>
</evidence>
<feature type="domain" description="Carrier" evidence="3">
    <location>
        <begin position="579"/>
        <end position="660"/>
    </location>
</feature>
<dbReference type="Pfam" id="PF23562">
    <property type="entry name" value="AMP-binding_C_3"/>
    <property type="match status" value="1"/>
</dbReference>